<dbReference type="Proteomes" id="UP000001026">
    <property type="component" value="Chromosome"/>
</dbReference>
<proteinExistence type="predicted"/>
<evidence type="ECO:0000313" key="2">
    <source>
        <dbReference type="EMBL" id="CAP16498.1"/>
    </source>
</evidence>
<protein>
    <submittedName>
        <fullName evidence="2">Uncharacterized protein</fullName>
    </submittedName>
</protein>
<organism evidence="2 3">
    <name type="scientific">Prochlorococcus marinus subsp. pastoris (strain CCMP1986 / NIES-2087 / MED4)</name>
    <dbReference type="NCBI Taxonomy" id="59919"/>
    <lineage>
        <taxon>Bacteria</taxon>
        <taxon>Bacillati</taxon>
        <taxon>Cyanobacteriota</taxon>
        <taxon>Cyanophyceae</taxon>
        <taxon>Synechococcales</taxon>
        <taxon>Prochlorococcaceae</taxon>
        <taxon>Prochlorococcus</taxon>
    </lineage>
</organism>
<dbReference type="STRING" id="59919.PMM1993"/>
<reference evidence="2 3" key="1">
    <citation type="journal article" date="2003" name="Nature">
        <title>Genome divergence in two Prochlorococcus ecotypes reflects oceanic niche differentiation.</title>
        <authorList>
            <person name="Rocap G."/>
            <person name="Larimer F.W."/>
            <person name="Lamerdin J.E."/>
            <person name="Malfatti S."/>
            <person name="Chain P."/>
            <person name="Ahlgren N.A."/>
            <person name="Arellano A."/>
            <person name="Coleman M."/>
            <person name="Hauser L."/>
            <person name="Hess W.R."/>
            <person name="Johnson Z.I."/>
            <person name="Land M.L."/>
            <person name="Lindell D."/>
            <person name="Post A.F."/>
            <person name="Regala W."/>
            <person name="Shah M."/>
            <person name="Shaw S.L."/>
            <person name="Steglich C."/>
            <person name="Sullivan M.B."/>
            <person name="Ting C.S."/>
            <person name="Tolonen A."/>
            <person name="Webb E.A."/>
            <person name="Zinser E.R."/>
            <person name="Chisholm S.W."/>
        </authorList>
    </citation>
    <scope>NUCLEOTIDE SEQUENCE [LARGE SCALE GENOMIC DNA]</scope>
    <source>
        <strain evidence="3">CCMP1986 / NIES-2087 / MED4</strain>
    </source>
</reference>
<dbReference type="EMBL" id="BX548174">
    <property type="protein sequence ID" value="CAP16498.1"/>
    <property type="molecule type" value="Genomic_DNA"/>
</dbReference>
<keyword evidence="1" id="KW-0812">Transmembrane</keyword>
<feature type="transmembrane region" description="Helical" evidence="1">
    <location>
        <begin position="20"/>
        <end position="42"/>
    </location>
</feature>
<accession>A8WIL0</accession>
<dbReference type="KEGG" id="pmm:PMM1993"/>
<keyword evidence="1" id="KW-1133">Transmembrane helix</keyword>
<dbReference type="AlphaFoldDB" id="A8WIL0"/>
<sequence>MVKVINRKIRFFRWLNTDLILPLSAFAITSTLFLYLVLLIAIK</sequence>
<dbReference type="HOGENOM" id="CLU_218394_0_0_3"/>
<gene>
    <name evidence="2" type="ordered locus">PMM1993</name>
</gene>
<evidence type="ECO:0000256" key="1">
    <source>
        <dbReference type="SAM" id="Phobius"/>
    </source>
</evidence>
<evidence type="ECO:0000313" key="3">
    <source>
        <dbReference type="Proteomes" id="UP000001026"/>
    </source>
</evidence>
<name>A8WIL0_PROMP</name>
<keyword evidence="1" id="KW-0472">Membrane</keyword>